<name>V8QRS6_9BURK</name>
<keyword evidence="3" id="KW-1185">Reference proteome</keyword>
<dbReference type="InterPro" id="IPR000600">
    <property type="entry name" value="ROK"/>
</dbReference>
<dbReference type="eggNOG" id="COG1940">
    <property type="taxonomic scope" value="Bacteria"/>
</dbReference>
<dbReference type="PANTHER" id="PTHR18964:SF149">
    <property type="entry name" value="BIFUNCTIONAL UDP-N-ACETYLGLUCOSAMINE 2-EPIMERASE_N-ACETYLMANNOSAMINE KINASE"/>
    <property type="match status" value="1"/>
</dbReference>
<comment type="similarity">
    <text evidence="1">Belongs to the ROK (NagC/XylR) family.</text>
</comment>
<comment type="caution">
    <text evidence="2">The sequence shown here is derived from an EMBL/GenBank/DDBJ whole genome shotgun (WGS) entry which is preliminary data.</text>
</comment>
<protein>
    <recommendedName>
        <fullName evidence="4">ROK family transcriptional regulator</fullName>
    </recommendedName>
</protein>
<dbReference type="AlphaFoldDB" id="V8QRS6"/>
<dbReference type="InterPro" id="IPR043129">
    <property type="entry name" value="ATPase_NBD"/>
</dbReference>
<gene>
    <name evidence="2" type="ORF">W822_12435</name>
</gene>
<dbReference type="Gene3D" id="1.10.10.10">
    <property type="entry name" value="Winged helix-like DNA-binding domain superfamily/Winged helix DNA-binding domain"/>
    <property type="match status" value="1"/>
</dbReference>
<dbReference type="PATRIC" id="fig|1424334.3.peg.2499"/>
<dbReference type="Gene3D" id="3.30.420.40">
    <property type="match status" value="2"/>
</dbReference>
<dbReference type="InterPro" id="IPR036390">
    <property type="entry name" value="WH_DNA-bd_sf"/>
</dbReference>
<dbReference type="SUPFAM" id="SSF53067">
    <property type="entry name" value="Actin-like ATPase domain"/>
    <property type="match status" value="1"/>
</dbReference>
<dbReference type="STRING" id="1424334.W822_12435"/>
<sequence>MLQRTPDLARNEIARLCNLTEPAVSRITRELVDAQIIEEVESDPAPSRRGRPVIGLRLRGDGAYVAAINLSADSQWVCIANLKGELIAKHSLSLKDVANPITVVTCAANEIKKLIQASEIPLPRLAGVGVSVAGPVDTNEGMLLESPNLGWPTVPLASMIETVLNIPAKIESRPIALLLAEKYSLKNQKIDNAALILPTLGIGGAIMTDGRILRGQSYRAGQIGHLTMSESTLVCTCGKIGCLDTLASGHAILEQLNVISRDRRKPRHQVEHAKLLEEAIALAKTGNDNAIQILFAAGQHLGKALKSLTTVSDPEIIFLAGQLGRSESYSMGVRKSFSENSAIPILSSKMTYEEAAVSLALRAFIYSPKFDISGYLTD</sequence>
<evidence type="ECO:0000313" key="3">
    <source>
        <dbReference type="Proteomes" id="UP000018733"/>
    </source>
</evidence>
<accession>V8QRS6</accession>
<dbReference type="Pfam" id="PF13412">
    <property type="entry name" value="HTH_24"/>
    <property type="match status" value="1"/>
</dbReference>
<proteinExistence type="inferred from homology"/>
<reference evidence="2 3" key="1">
    <citation type="journal article" date="2014" name="Genome Announc.">
        <title>Draft Genome Sequence of Advenella kashmirensis Strain W13003, a Polycyclic Aromatic Hydrocarbon-Degrading Bacterium.</title>
        <authorList>
            <person name="Wang X."/>
            <person name="Jin D."/>
            <person name="Zhou L."/>
            <person name="Wu L."/>
            <person name="An W."/>
            <person name="Zhao L."/>
        </authorList>
    </citation>
    <scope>NUCLEOTIDE SEQUENCE [LARGE SCALE GENOMIC DNA]</scope>
    <source>
        <strain evidence="2 3">W13003</strain>
    </source>
</reference>
<dbReference type="Pfam" id="PF00480">
    <property type="entry name" value="ROK"/>
    <property type="match status" value="1"/>
</dbReference>
<organism evidence="2 3">
    <name type="scientific">Advenella kashmirensis W13003</name>
    <dbReference type="NCBI Taxonomy" id="1424334"/>
    <lineage>
        <taxon>Bacteria</taxon>
        <taxon>Pseudomonadati</taxon>
        <taxon>Pseudomonadota</taxon>
        <taxon>Betaproteobacteria</taxon>
        <taxon>Burkholderiales</taxon>
        <taxon>Alcaligenaceae</taxon>
    </lineage>
</organism>
<dbReference type="PANTHER" id="PTHR18964">
    <property type="entry name" value="ROK (REPRESSOR, ORF, KINASE) FAMILY"/>
    <property type="match status" value="1"/>
</dbReference>
<dbReference type="Proteomes" id="UP000018733">
    <property type="component" value="Unassembled WGS sequence"/>
</dbReference>
<evidence type="ECO:0000256" key="1">
    <source>
        <dbReference type="ARBA" id="ARBA00006479"/>
    </source>
</evidence>
<evidence type="ECO:0000313" key="2">
    <source>
        <dbReference type="EMBL" id="ETF02347.1"/>
    </source>
</evidence>
<evidence type="ECO:0008006" key="4">
    <source>
        <dbReference type="Google" id="ProtNLM"/>
    </source>
</evidence>
<dbReference type="SUPFAM" id="SSF46785">
    <property type="entry name" value="Winged helix' DNA-binding domain"/>
    <property type="match status" value="1"/>
</dbReference>
<dbReference type="HOGENOM" id="CLU_036604_13_5_4"/>
<dbReference type="EMBL" id="AYXT01000010">
    <property type="protein sequence ID" value="ETF02347.1"/>
    <property type="molecule type" value="Genomic_DNA"/>
</dbReference>
<dbReference type="InterPro" id="IPR036388">
    <property type="entry name" value="WH-like_DNA-bd_sf"/>
</dbReference>